<sequence>MKVKVKADRDSHSGVKANLNEKKALVLPVIRALELKDFTNGARLCPNKYVETSQSDDNEHEMVINNEFLAWRRFDQYLLSWLLSTVSESLIGQVTDYAFSLEA</sequence>
<gene>
    <name evidence="1" type="ORF">Ddye_014880</name>
</gene>
<protein>
    <submittedName>
        <fullName evidence="1">Uncharacterized protein</fullName>
    </submittedName>
</protein>
<proteinExistence type="predicted"/>
<accession>A0AAD9U4H9</accession>
<comment type="caution">
    <text evidence="1">The sequence shown here is derived from an EMBL/GenBank/DDBJ whole genome shotgun (WGS) entry which is preliminary data.</text>
</comment>
<evidence type="ECO:0000313" key="1">
    <source>
        <dbReference type="EMBL" id="KAK2647391.1"/>
    </source>
</evidence>
<evidence type="ECO:0000313" key="2">
    <source>
        <dbReference type="Proteomes" id="UP001280121"/>
    </source>
</evidence>
<reference evidence="1" key="1">
    <citation type="journal article" date="2023" name="Plant J.">
        <title>Genome sequences and population genomics provide insights into the demographic history, inbreeding, and mutation load of two 'living fossil' tree species of Dipteronia.</title>
        <authorList>
            <person name="Feng Y."/>
            <person name="Comes H.P."/>
            <person name="Chen J."/>
            <person name="Zhu S."/>
            <person name="Lu R."/>
            <person name="Zhang X."/>
            <person name="Li P."/>
            <person name="Qiu J."/>
            <person name="Olsen K.M."/>
            <person name="Qiu Y."/>
        </authorList>
    </citation>
    <scope>NUCLEOTIDE SEQUENCE</scope>
    <source>
        <strain evidence="1">KIB01</strain>
    </source>
</reference>
<keyword evidence="2" id="KW-1185">Reference proteome</keyword>
<name>A0AAD9U4H9_9ROSI</name>
<dbReference type="Proteomes" id="UP001280121">
    <property type="component" value="Unassembled WGS sequence"/>
</dbReference>
<dbReference type="EMBL" id="JANJYI010000005">
    <property type="protein sequence ID" value="KAK2647391.1"/>
    <property type="molecule type" value="Genomic_DNA"/>
</dbReference>
<dbReference type="AlphaFoldDB" id="A0AAD9U4H9"/>
<organism evidence="1 2">
    <name type="scientific">Dipteronia dyeriana</name>
    <dbReference type="NCBI Taxonomy" id="168575"/>
    <lineage>
        <taxon>Eukaryota</taxon>
        <taxon>Viridiplantae</taxon>
        <taxon>Streptophyta</taxon>
        <taxon>Embryophyta</taxon>
        <taxon>Tracheophyta</taxon>
        <taxon>Spermatophyta</taxon>
        <taxon>Magnoliopsida</taxon>
        <taxon>eudicotyledons</taxon>
        <taxon>Gunneridae</taxon>
        <taxon>Pentapetalae</taxon>
        <taxon>rosids</taxon>
        <taxon>malvids</taxon>
        <taxon>Sapindales</taxon>
        <taxon>Sapindaceae</taxon>
        <taxon>Hippocastanoideae</taxon>
        <taxon>Acereae</taxon>
        <taxon>Dipteronia</taxon>
    </lineage>
</organism>